<comment type="caution">
    <text evidence="2">The sequence shown here is derived from an EMBL/GenBank/DDBJ whole genome shotgun (WGS) entry which is preliminary data.</text>
</comment>
<proteinExistence type="predicted"/>
<sequence length="255" mass="25691">MATSAGLVSVTTGSLVVSGTLTSFVAAEGDQLVLRGITALISRAISPSQLQLKQPWPGPDITGASDWDISLTGPYWNQSTTTNLRLSQFLAQFEAGPIKWDMAGPPGDRAKYNDQGVGFIFLSLGDPWTLYTKVANTGAESDWSPGQAIRGSPAESTVEAQAARDDARLAAGAAGGSAGTAQTAASQAAGHAGTALSGASTASTQAILAAQQAAAAASAAAQAESLARLVGALSYDMGTLGQPPDGSTNFDFGSL</sequence>
<accession>A0A179SFA8</accession>
<name>A0A179SFA8_9HYPH</name>
<reference evidence="2 3" key="1">
    <citation type="submission" date="2016-04" db="EMBL/GenBank/DDBJ databases">
        <authorList>
            <person name="Evans L.H."/>
            <person name="Alamgir A."/>
            <person name="Owens N."/>
            <person name="Weber N.D."/>
            <person name="Virtaneva K."/>
            <person name="Barbian K."/>
            <person name="Babar A."/>
            <person name="Rosenke K."/>
        </authorList>
    </citation>
    <scope>NUCLEOTIDE SEQUENCE [LARGE SCALE GENOMIC DNA]</scope>
    <source>
        <strain evidence="2 3">PMB02</strain>
    </source>
</reference>
<evidence type="ECO:0000313" key="3">
    <source>
        <dbReference type="Proteomes" id="UP000078316"/>
    </source>
</evidence>
<dbReference type="EMBL" id="LWHQ01000011">
    <property type="protein sequence ID" value="OAS26275.1"/>
    <property type="molecule type" value="Genomic_DNA"/>
</dbReference>
<dbReference type="OrthoDB" id="8008894at2"/>
<gene>
    <name evidence="2" type="ORF">A5481_06035</name>
</gene>
<evidence type="ECO:0000256" key="1">
    <source>
        <dbReference type="SAM" id="MobiDB-lite"/>
    </source>
</evidence>
<organism evidence="2 3">
    <name type="scientific">Methylobacterium platani</name>
    <dbReference type="NCBI Taxonomy" id="427683"/>
    <lineage>
        <taxon>Bacteria</taxon>
        <taxon>Pseudomonadati</taxon>
        <taxon>Pseudomonadota</taxon>
        <taxon>Alphaproteobacteria</taxon>
        <taxon>Hyphomicrobiales</taxon>
        <taxon>Methylobacteriaceae</taxon>
        <taxon>Methylobacterium</taxon>
    </lineage>
</organism>
<dbReference type="STRING" id="427683.A5481_06035"/>
<dbReference type="AlphaFoldDB" id="A0A179SFA8"/>
<dbReference type="Proteomes" id="UP000078316">
    <property type="component" value="Unassembled WGS sequence"/>
</dbReference>
<protein>
    <submittedName>
        <fullName evidence="2">Uncharacterized protein</fullName>
    </submittedName>
</protein>
<feature type="region of interest" description="Disordered" evidence="1">
    <location>
        <begin position="141"/>
        <end position="163"/>
    </location>
</feature>
<evidence type="ECO:0000313" key="2">
    <source>
        <dbReference type="EMBL" id="OAS26275.1"/>
    </source>
</evidence>
<dbReference type="RefSeq" id="WP_064503827.1">
    <property type="nucleotide sequence ID" value="NZ_LWHQ01000011.1"/>
</dbReference>